<sequence>MSLEKSKIVPTAFWVGFLALGFVTSLGGPAKHRVAHAAQPARVMEAVVAQSERPIKLGVKPDAQD</sequence>
<name>A0A9W6GW69_9HYPH</name>
<dbReference type="EMBL" id="BSEC01000001">
    <property type="protein sequence ID" value="GLI94157.1"/>
    <property type="molecule type" value="Genomic_DNA"/>
</dbReference>
<keyword evidence="2" id="KW-1185">Reference proteome</keyword>
<evidence type="ECO:0000313" key="2">
    <source>
        <dbReference type="Proteomes" id="UP001144323"/>
    </source>
</evidence>
<proteinExistence type="predicted"/>
<gene>
    <name evidence="1" type="ORF">LMG27198_31490</name>
</gene>
<evidence type="ECO:0000313" key="1">
    <source>
        <dbReference type="EMBL" id="GLI94157.1"/>
    </source>
</evidence>
<protein>
    <submittedName>
        <fullName evidence="1">Uncharacterized protein</fullName>
    </submittedName>
</protein>
<dbReference type="Proteomes" id="UP001144323">
    <property type="component" value="Unassembled WGS sequence"/>
</dbReference>
<accession>A0A9W6GW69</accession>
<dbReference type="AlphaFoldDB" id="A0A9W6GW69"/>
<organism evidence="1 2">
    <name type="scientific">Methylocystis echinoides</name>
    <dbReference type="NCBI Taxonomy" id="29468"/>
    <lineage>
        <taxon>Bacteria</taxon>
        <taxon>Pseudomonadati</taxon>
        <taxon>Pseudomonadota</taxon>
        <taxon>Alphaproteobacteria</taxon>
        <taxon>Hyphomicrobiales</taxon>
        <taxon>Methylocystaceae</taxon>
        <taxon>Methylocystis</taxon>
    </lineage>
</organism>
<reference evidence="1" key="1">
    <citation type="journal article" date="2023" name="Int. J. Syst. Evol. Microbiol.">
        <title>Methylocystis iwaonis sp. nov., a type II methane-oxidizing bacterium from surface soil of a rice paddy field in Japan, and emended description of the genus Methylocystis (ex Whittenbury et al. 1970) Bowman et al. 1993.</title>
        <authorList>
            <person name="Kaise H."/>
            <person name="Sawadogo J.B."/>
            <person name="Alam M.S."/>
            <person name="Ueno C."/>
            <person name="Dianou D."/>
            <person name="Shinjo R."/>
            <person name="Asakawa S."/>
        </authorList>
    </citation>
    <scope>NUCLEOTIDE SEQUENCE</scope>
    <source>
        <strain evidence="1">LMG27198</strain>
    </source>
</reference>
<comment type="caution">
    <text evidence="1">The sequence shown here is derived from an EMBL/GenBank/DDBJ whole genome shotgun (WGS) entry which is preliminary data.</text>
</comment>
<dbReference type="RefSeq" id="WP_281804174.1">
    <property type="nucleotide sequence ID" value="NZ_BSEC01000001.1"/>
</dbReference>